<feature type="transmembrane region" description="Helical" evidence="1">
    <location>
        <begin position="7"/>
        <end position="25"/>
    </location>
</feature>
<proteinExistence type="predicted"/>
<dbReference type="SUPFAM" id="SSF54523">
    <property type="entry name" value="Pili subunits"/>
    <property type="match status" value="1"/>
</dbReference>
<name>A0AAX0L847_9BACT</name>
<dbReference type="RefSeq" id="WP_078415731.1">
    <property type="nucleotide sequence ID" value="NZ_MCRK01000046.1"/>
</dbReference>
<dbReference type="InterPro" id="IPR012902">
    <property type="entry name" value="N_methyl_site"/>
</dbReference>
<keyword evidence="1" id="KW-1133">Transmembrane helix</keyword>
<keyword evidence="1" id="KW-0812">Transmembrane</keyword>
<dbReference type="InterPro" id="IPR045584">
    <property type="entry name" value="Pilin-like"/>
</dbReference>
<dbReference type="NCBIfam" id="TIGR02532">
    <property type="entry name" value="IV_pilin_GFxxxE"/>
    <property type="match status" value="1"/>
</dbReference>
<evidence type="ECO:0000313" key="3">
    <source>
        <dbReference type="Proteomes" id="UP000189728"/>
    </source>
</evidence>
<keyword evidence="1" id="KW-0472">Membrane</keyword>
<dbReference type="Gene3D" id="3.30.700.10">
    <property type="entry name" value="Glycoprotein, Type 4 Pilin"/>
    <property type="match status" value="1"/>
</dbReference>
<sequence length="77" mass="8496">MKKAFTTIELIFVIVILGILAAISIPKLMATRDDAEIVKTLTNVNTIISDIGIYYISRANIAKNLKDMTNVSAIKEK</sequence>
<organism evidence="2 3">
    <name type="scientific">Campylobacter pinnipediorum subsp. pinnipediorum</name>
    <dbReference type="NCBI Taxonomy" id="1660067"/>
    <lineage>
        <taxon>Bacteria</taxon>
        <taxon>Pseudomonadati</taxon>
        <taxon>Campylobacterota</taxon>
        <taxon>Epsilonproteobacteria</taxon>
        <taxon>Campylobacterales</taxon>
        <taxon>Campylobacteraceae</taxon>
        <taxon>Campylobacter</taxon>
    </lineage>
</organism>
<dbReference type="EMBL" id="MCRK01000046">
    <property type="protein sequence ID" value="OPA74420.1"/>
    <property type="molecule type" value="Genomic_DNA"/>
</dbReference>
<gene>
    <name evidence="2" type="ORF">BFG04_06770</name>
</gene>
<evidence type="ECO:0000313" key="2">
    <source>
        <dbReference type="EMBL" id="OPA74420.1"/>
    </source>
</evidence>
<accession>A0AAX0L847</accession>
<comment type="caution">
    <text evidence="2">The sequence shown here is derived from an EMBL/GenBank/DDBJ whole genome shotgun (WGS) entry which is preliminary data.</text>
</comment>
<reference evidence="2 3" key="1">
    <citation type="submission" date="2016-08" db="EMBL/GenBank/DDBJ databases">
        <title>Campylobacter species from sea mammals.</title>
        <authorList>
            <person name="Gilbert M.J."/>
            <person name="Byrne B.A."/>
            <person name="Zomer A.L."/>
            <person name="Wagenaar J.A."/>
        </authorList>
    </citation>
    <scope>NUCLEOTIDE SEQUENCE [LARGE SCALE GENOMIC DNA]</scope>
    <source>
        <strain evidence="2 3">1105248</strain>
    </source>
</reference>
<evidence type="ECO:0000256" key="1">
    <source>
        <dbReference type="SAM" id="Phobius"/>
    </source>
</evidence>
<evidence type="ECO:0008006" key="4">
    <source>
        <dbReference type="Google" id="ProtNLM"/>
    </source>
</evidence>
<dbReference type="Proteomes" id="UP000189728">
    <property type="component" value="Unassembled WGS sequence"/>
</dbReference>
<protein>
    <recommendedName>
        <fullName evidence="4">Type II secretion system protein</fullName>
    </recommendedName>
</protein>
<dbReference type="AlphaFoldDB" id="A0AAX0L847"/>